<reference evidence="14 15" key="1">
    <citation type="submission" date="2024-02" db="EMBL/GenBank/DDBJ databases">
        <title>De novo assembly and annotation of 12 fungi associated with fruit tree decline syndrome in Ontario, Canada.</title>
        <authorList>
            <person name="Sulman M."/>
            <person name="Ellouze W."/>
            <person name="Ilyukhin E."/>
        </authorList>
    </citation>
    <scope>NUCLEOTIDE SEQUENCE [LARGE SCALE GENOMIC DNA]</scope>
    <source>
        <strain evidence="14 15">M1-105</strain>
    </source>
</reference>
<keyword evidence="5" id="KW-0479">Metal-binding</keyword>
<dbReference type="Pfam" id="PF07731">
    <property type="entry name" value="Cu-oxidase_2"/>
    <property type="match status" value="1"/>
</dbReference>
<feature type="chain" id="PRO_5046932837" description="laccase" evidence="10">
    <location>
        <begin position="21"/>
        <end position="610"/>
    </location>
</feature>
<evidence type="ECO:0000313" key="14">
    <source>
        <dbReference type="EMBL" id="KAL1621323.1"/>
    </source>
</evidence>
<evidence type="ECO:0000259" key="12">
    <source>
        <dbReference type="Pfam" id="PF07731"/>
    </source>
</evidence>
<feature type="domain" description="Plastocyanin-like" evidence="13">
    <location>
        <begin position="112"/>
        <end position="214"/>
    </location>
</feature>
<dbReference type="InterPro" id="IPR002355">
    <property type="entry name" value="Cu_oxidase_Cu_BS"/>
</dbReference>
<evidence type="ECO:0000259" key="11">
    <source>
        <dbReference type="Pfam" id="PF00394"/>
    </source>
</evidence>
<dbReference type="InterPro" id="IPR011707">
    <property type="entry name" value="Cu-oxidase-like_N"/>
</dbReference>
<comment type="caution">
    <text evidence="14">The sequence shown here is derived from an EMBL/GenBank/DDBJ whole genome shotgun (WGS) entry which is preliminary data.</text>
</comment>
<gene>
    <name evidence="14" type="primary">lcc1_3</name>
    <name evidence="14" type="ORF">SLS56_009263</name>
</gene>
<keyword evidence="15" id="KW-1185">Reference proteome</keyword>
<evidence type="ECO:0000256" key="2">
    <source>
        <dbReference type="ARBA" id="ARBA00001935"/>
    </source>
</evidence>
<dbReference type="EMBL" id="JAJVDC020000153">
    <property type="protein sequence ID" value="KAL1621323.1"/>
    <property type="molecule type" value="Genomic_DNA"/>
</dbReference>
<dbReference type="SUPFAM" id="SSF49503">
    <property type="entry name" value="Cupredoxins"/>
    <property type="match status" value="3"/>
</dbReference>
<evidence type="ECO:0000256" key="7">
    <source>
        <dbReference type="ARBA" id="ARBA00023008"/>
    </source>
</evidence>
<keyword evidence="6" id="KW-0560">Oxidoreductase</keyword>
<evidence type="ECO:0000259" key="13">
    <source>
        <dbReference type="Pfam" id="PF07732"/>
    </source>
</evidence>
<dbReference type="PROSITE" id="PS00079">
    <property type="entry name" value="MULTICOPPER_OXIDASE1"/>
    <property type="match status" value="1"/>
</dbReference>
<evidence type="ECO:0000256" key="6">
    <source>
        <dbReference type="ARBA" id="ARBA00023002"/>
    </source>
</evidence>
<dbReference type="EC" id="1.10.3.2" evidence="4"/>
<name>A0ABR3SHT1_9PEZI</name>
<dbReference type="InterPro" id="IPR011706">
    <property type="entry name" value="Cu-oxidase_C"/>
</dbReference>
<sequence length="610" mass="67265">MVSLRQIGVTLLALTAQTFAAAIPEAEQPDLVVRQATTTTATASSTTSRVPDSACTWGPKSRGCWKSGLSIATDFDTKYPTTGKTVKYTLEITNVTDCNSYMSKGIGDGFCRPMLLINNQFPGPTINAEWGDNLELTVVNNMQDNGTSIHWHGIRQLNSCQMDGANGVTECPIPPGKSFTYKFQATQYGTTWYHSHHSAQYGDGIAGAIVINGPATANYDEDLGPVALTETYDQTAWQKNHYILRNGAPPKPLNILFNGSMINNTGGGQYNSITVQKGKTYRLRFINMSVDSFFVVSLDGHQFQVITSDLVPVTPYNATSIMIGIGQRYDIVFKADQPASNYWIRSEIASCSQNTITDYANIVPGGILNYQGVDATDLPVSTTSTIETRDCIAEPIDKLVPWWKTTVPRDQFEAQIQDINLTFNGNATIGTESGFVQWFLNDSAMDVNWGKPTLQYFADGNTDYEKSMNVWQMPAEGKWSFWMIHNNLITFAIEHPIHLHGHDFFHLGSGVGAWDGNLDNLKFDNPMRRDVMILPASTSGGYLIIAFPADNPGAWLMHCHIAWHVTDGLSLQFVENPSGFKGDLNSITQTCADWNAYEPAYPREKGDSGL</sequence>
<evidence type="ECO:0000313" key="15">
    <source>
        <dbReference type="Proteomes" id="UP001521116"/>
    </source>
</evidence>
<dbReference type="CDD" id="cd13901">
    <property type="entry name" value="CuRO_3_MaLCC_like"/>
    <property type="match status" value="1"/>
</dbReference>
<protein>
    <recommendedName>
        <fullName evidence="4">laccase</fullName>
        <ecNumber evidence="4">1.10.3.2</ecNumber>
    </recommendedName>
</protein>
<evidence type="ECO:0000256" key="4">
    <source>
        <dbReference type="ARBA" id="ARBA00012297"/>
    </source>
</evidence>
<feature type="domain" description="Plastocyanin-like" evidence="11">
    <location>
        <begin position="226"/>
        <end position="372"/>
    </location>
</feature>
<dbReference type="InterPro" id="IPR033138">
    <property type="entry name" value="Cu_oxidase_CS"/>
</dbReference>
<dbReference type="PROSITE" id="PS00080">
    <property type="entry name" value="MULTICOPPER_OXIDASE2"/>
    <property type="match status" value="1"/>
</dbReference>
<dbReference type="InterPro" id="IPR045087">
    <property type="entry name" value="Cu-oxidase_fam"/>
</dbReference>
<comment type="similarity">
    <text evidence="3">Belongs to the multicopper oxidase family.</text>
</comment>
<dbReference type="Gene3D" id="2.60.40.420">
    <property type="entry name" value="Cupredoxins - blue copper proteins"/>
    <property type="match status" value="3"/>
</dbReference>
<proteinExistence type="inferred from homology"/>
<dbReference type="Pfam" id="PF07732">
    <property type="entry name" value="Cu-oxidase_3"/>
    <property type="match status" value="1"/>
</dbReference>
<dbReference type="CDD" id="cd13854">
    <property type="entry name" value="CuRO_1_MaLCC_like"/>
    <property type="match status" value="1"/>
</dbReference>
<accession>A0ABR3SHT1</accession>
<dbReference type="InterPro" id="IPR008972">
    <property type="entry name" value="Cupredoxin"/>
</dbReference>
<dbReference type="PANTHER" id="PTHR11709:SF87">
    <property type="entry name" value="LACCASE"/>
    <property type="match status" value="1"/>
</dbReference>
<feature type="signal peptide" evidence="10">
    <location>
        <begin position="1"/>
        <end position="20"/>
    </location>
</feature>
<keyword evidence="7" id="KW-0186">Copper</keyword>
<keyword evidence="9" id="KW-0439">Lignin degradation</keyword>
<comment type="catalytic activity">
    <reaction evidence="1">
        <text>4 hydroquinone + O2 = 4 benzosemiquinone + 2 H2O</text>
        <dbReference type="Rhea" id="RHEA:11276"/>
        <dbReference type="ChEBI" id="CHEBI:15377"/>
        <dbReference type="ChEBI" id="CHEBI:15379"/>
        <dbReference type="ChEBI" id="CHEBI:17594"/>
        <dbReference type="ChEBI" id="CHEBI:17977"/>
        <dbReference type="EC" id="1.10.3.2"/>
    </reaction>
</comment>
<dbReference type="CDD" id="cd13880">
    <property type="entry name" value="CuRO_2_MaLCC_like"/>
    <property type="match status" value="1"/>
</dbReference>
<evidence type="ECO:0000256" key="10">
    <source>
        <dbReference type="SAM" id="SignalP"/>
    </source>
</evidence>
<dbReference type="InterPro" id="IPR001117">
    <property type="entry name" value="Cu-oxidase_2nd"/>
</dbReference>
<dbReference type="Proteomes" id="UP001521116">
    <property type="component" value="Unassembled WGS sequence"/>
</dbReference>
<keyword evidence="10" id="KW-0732">Signal</keyword>
<evidence type="ECO:0000256" key="5">
    <source>
        <dbReference type="ARBA" id="ARBA00022723"/>
    </source>
</evidence>
<evidence type="ECO:0000256" key="3">
    <source>
        <dbReference type="ARBA" id="ARBA00010609"/>
    </source>
</evidence>
<organism evidence="14 15">
    <name type="scientific">Neofusicoccum ribis</name>
    <dbReference type="NCBI Taxonomy" id="45134"/>
    <lineage>
        <taxon>Eukaryota</taxon>
        <taxon>Fungi</taxon>
        <taxon>Dikarya</taxon>
        <taxon>Ascomycota</taxon>
        <taxon>Pezizomycotina</taxon>
        <taxon>Dothideomycetes</taxon>
        <taxon>Dothideomycetes incertae sedis</taxon>
        <taxon>Botryosphaeriales</taxon>
        <taxon>Botryosphaeriaceae</taxon>
        <taxon>Neofusicoccum</taxon>
    </lineage>
</organism>
<dbReference type="PANTHER" id="PTHR11709">
    <property type="entry name" value="MULTI-COPPER OXIDASE"/>
    <property type="match status" value="1"/>
</dbReference>
<evidence type="ECO:0000256" key="1">
    <source>
        <dbReference type="ARBA" id="ARBA00000349"/>
    </source>
</evidence>
<feature type="domain" description="Plastocyanin-like" evidence="12">
    <location>
        <begin position="452"/>
        <end position="577"/>
    </location>
</feature>
<evidence type="ECO:0000256" key="8">
    <source>
        <dbReference type="ARBA" id="ARBA00023180"/>
    </source>
</evidence>
<evidence type="ECO:0000256" key="9">
    <source>
        <dbReference type="ARBA" id="ARBA00023185"/>
    </source>
</evidence>
<dbReference type="Pfam" id="PF00394">
    <property type="entry name" value="Cu-oxidase"/>
    <property type="match status" value="1"/>
</dbReference>
<keyword evidence="8" id="KW-0325">Glycoprotein</keyword>
<comment type="cofactor">
    <cofactor evidence="2">
        <name>Cu cation</name>
        <dbReference type="ChEBI" id="CHEBI:23378"/>
    </cofactor>
</comment>